<organism evidence="3 4">
    <name type="scientific">Saccharopolyspora thermophila</name>
    <dbReference type="NCBI Taxonomy" id="89367"/>
    <lineage>
        <taxon>Bacteria</taxon>
        <taxon>Bacillati</taxon>
        <taxon>Actinomycetota</taxon>
        <taxon>Actinomycetes</taxon>
        <taxon>Pseudonocardiales</taxon>
        <taxon>Pseudonocardiaceae</taxon>
        <taxon>Saccharopolyspora</taxon>
    </lineage>
</organism>
<reference evidence="3" key="4">
    <citation type="submission" date="2020-09" db="EMBL/GenBank/DDBJ databases">
        <authorList>
            <person name="Sun Q."/>
            <person name="Zhou Y."/>
        </authorList>
    </citation>
    <scope>NUCLEOTIDE SEQUENCE</scope>
    <source>
        <strain evidence="3">CGMCC 4.7206</strain>
    </source>
</reference>
<name>A0A917NA89_9PSEU</name>
<dbReference type="AlphaFoldDB" id="A0A917NA89"/>
<evidence type="ECO:0000313" key="4">
    <source>
        <dbReference type="Proteomes" id="UP000597989"/>
    </source>
</evidence>
<accession>A0A917NA89</accession>
<proteinExistence type="predicted"/>
<feature type="region of interest" description="Disordered" evidence="1">
    <location>
        <begin position="66"/>
        <end position="99"/>
    </location>
</feature>
<dbReference type="Proteomes" id="UP001500220">
    <property type="component" value="Unassembled WGS sequence"/>
</dbReference>
<sequence>MLGRLQVREQLQALPVVAGLLGSLRRHVRRGGTRDARAQHVGFVIRGRHGPPRYPVGMTRPVTWQAVTGPTSPSGSVPTSSAAVESAECTAVDQEEWHR</sequence>
<evidence type="ECO:0000256" key="1">
    <source>
        <dbReference type="SAM" id="MobiDB-lite"/>
    </source>
</evidence>
<evidence type="ECO:0000313" key="2">
    <source>
        <dbReference type="EMBL" id="GAA0533204.1"/>
    </source>
</evidence>
<comment type="caution">
    <text evidence="3">The sequence shown here is derived from an EMBL/GenBank/DDBJ whole genome shotgun (WGS) entry which is preliminary data.</text>
</comment>
<reference evidence="3 4" key="2">
    <citation type="journal article" date="2014" name="Int. J. Syst. Evol. Microbiol.">
        <title>Complete genome sequence of Corynebacterium casei LMG S-19264T (=DSM 44701T), isolated from a smear-ripened cheese.</title>
        <authorList>
            <consortium name="US DOE Joint Genome Institute (JGI-PGF)"/>
            <person name="Walter F."/>
            <person name="Albersmeier A."/>
            <person name="Kalinowski J."/>
            <person name="Ruckert C."/>
        </authorList>
    </citation>
    <scope>NUCLEOTIDE SEQUENCE [LARGE SCALE GENOMIC DNA]</scope>
    <source>
        <strain evidence="3 4">CGMCC 4.7206</strain>
    </source>
</reference>
<protein>
    <submittedName>
        <fullName evidence="3">Uncharacterized protein</fullName>
    </submittedName>
</protein>
<reference evidence="2" key="1">
    <citation type="journal article" date="2014" name="Int. J. Syst. Evol. Microbiol.">
        <title>Complete genome of a new Firmicutes species belonging to the dominant human colonic microbiota ('Ruminococcus bicirculans') reveals two chromosomes and a selective capacity to utilize plant glucans.</title>
        <authorList>
            <consortium name="NISC Comparative Sequencing Program"/>
            <person name="Wegmann U."/>
            <person name="Louis P."/>
            <person name="Goesmann A."/>
            <person name="Henrissat B."/>
            <person name="Duncan S.H."/>
            <person name="Flint H.J."/>
        </authorList>
    </citation>
    <scope>NUCLEOTIDE SEQUENCE</scope>
    <source>
        <strain evidence="2">JCM 10664</strain>
    </source>
</reference>
<reference evidence="2" key="5">
    <citation type="submission" date="2023-12" db="EMBL/GenBank/DDBJ databases">
        <authorList>
            <person name="Sun Q."/>
            <person name="Inoue M."/>
        </authorList>
    </citation>
    <scope>NUCLEOTIDE SEQUENCE</scope>
    <source>
        <strain evidence="2">JCM 10664</strain>
    </source>
</reference>
<evidence type="ECO:0000313" key="3">
    <source>
        <dbReference type="EMBL" id="GGI81090.1"/>
    </source>
</evidence>
<reference evidence="5" key="3">
    <citation type="journal article" date="2019" name="Int. J. Syst. Evol. Microbiol.">
        <title>The Global Catalogue of Microorganisms (GCM) 10K type strain sequencing project: providing services to taxonomists for standard genome sequencing and annotation.</title>
        <authorList>
            <consortium name="The Broad Institute Genomics Platform"/>
            <consortium name="The Broad Institute Genome Sequencing Center for Infectious Disease"/>
            <person name="Wu L."/>
            <person name="Ma J."/>
        </authorList>
    </citation>
    <scope>NUCLEOTIDE SEQUENCE [LARGE SCALE GENOMIC DNA]</scope>
    <source>
        <strain evidence="5">JCM 10664</strain>
    </source>
</reference>
<dbReference type="EMBL" id="BAAAHC010000015">
    <property type="protein sequence ID" value="GAA0533204.1"/>
    <property type="molecule type" value="Genomic_DNA"/>
</dbReference>
<evidence type="ECO:0000313" key="5">
    <source>
        <dbReference type="Proteomes" id="UP001500220"/>
    </source>
</evidence>
<dbReference type="Proteomes" id="UP000597989">
    <property type="component" value="Unassembled WGS sequence"/>
</dbReference>
<keyword evidence="5" id="KW-1185">Reference proteome</keyword>
<gene>
    <name evidence="2" type="ORF">GCM10009545_39720</name>
    <name evidence="3" type="ORF">GCM10011581_18100</name>
</gene>
<dbReference type="EMBL" id="BMMT01000004">
    <property type="protein sequence ID" value="GGI81090.1"/>
    <property type="molecule type" value="Genomic_DNA"/>
</dbReference>
<feature type="compositionally biased region" description="Low complexity" evidence="1">
    <location>
        <begin position="67"/>
        <end position="84"/>
    </location>
</feature>